<proteinExistence type="predicted"/>
<organism evidence="1">
    <name type="scientific">marine sediment metagenome</name>
    <dbReference type="NCBI Taxonomy" id="412755"/>
    <lineage>
        <taxon>unclassified sequences</taxon>
        <taxon>metagenomes</taxon>
        <taxon>ecological metagenomes</taxon>
    </lineage>
</organism>
<comment type="caution">
    <text evidence="1">The sequence shown here is derived from an EMBL/GenBank/DDBJ whole genome shotgun (WGS) entry which is preliminary data.</text>
</comment>
<dbReference type="EMBL" id="BART01009994">
    <property type="protein sequence ID" value="GAG83699.1"/>
    <property type="molecule type" value="Genomic_DNA"/>
</dbReference>
<accession>X1AM64</accession>
<gene>
    <name evidence="1" type="ORF">S01H4_21942</name>
</gene>
<dbReference type="AlphaFoldDB" id="X1AM64"/>
<evidence type="ECO:0000313" key="1">
    <source>
        <dbReference type="EMBL" id="GAG83699.1"/>
    </source>
</evidence>
<protein>
    <submittedName>
        <fullName evidence="1">Uncharacterized protein</fullName>
    </submittedName>
</protein>
<reference evidence="1" key="1">
    <citation type="journal article" date="2014" name="Front. Microbiol.">
        <title>High frequency of phylogenetically diverse reductive dehalogenase-homologous genes in deep subseafloor sedimentary metagenomes.</title>
        <authorList>
            <person name="Kawai M."/>
            <person name="Futagami T."/>
            <person name="Toyoda A."/>
            <person name="Takaki Y."/>
            <person name="Nishi S."/>
            <person name="Hori S."/>
            <person name="Arai W."/>
            <person name="Tsubouchi T."/>
            <person name="Morono Y."/>
            <person name="Uchiyama I."/>
            <person name="Ito T."/>
            <person name="Fujiyama A."/>
            <person name="Inagaki F."/>
            <person name="Takami H."/>
        </authorList>
    </citation>
    <scope>NUCLEOTIDE SEQUENCE</scope>
    <source>
        <strain evidence="1">Expedition CK06-06</strain>
    </source>
</reference>
<sequence length="49" mass="5627">DNFYDIKISILSNECPYCGARIAKELVQKYKNGESISCMYCDEFLINAI</sequence>
<feature type="non-terminal residue" evidence="1">
    <location>
        <position position="1"/>
    </location>
</feature>
<name>X1AM64_9ZZZZ</name>